<protein>
    <submittedName>
        <fullName evidence="1">Uncharacterized protein</fullName>
    </submittedName>
</protein>
<accession>A0A7Y9KJF9</accession>
<dbReference type="Proteomes" id="UP000576969">
    <property type="component" value="Unassembled WGS sequence"/>
</dbReference>
<gene>
    <name evidence="1" type="ORF">BJ991_000126</name>
</gene>
<keyword evidence="2" id="KW-1185">Reference proteome</keyword>
<name>A0A7Y9KJF9_9MICO</name>
<organism evidence="1 2">
    <name type="scientific">Microbacterium immunditiarum</name>
    <dbReference type="NCBI Taxonomy" id="337480"/>
    <lineage>
        <taxon>Bacteria</taxon>
        <taxon>Bacillati</taxon>
        <taxon>Actinomycetota</taxon>
        <taxon>Actinomycetes</taxon>
        <taxon>Micrococcales</taxon>
        <taxon>Microbacteriaceae</taxon>
        <taxon>Microbacterium</taxon>
    </lineage>
</organism>
<reference evidence="1 2" key="1">
    <citation type="submission" date="2020-07" db="EMBL/GenBank/DDBJ databases">
        <title>Sequencing the genomes of 1000 actinobacteria strains.</title>
        <authorList>
            <person name="Klenk H.-P."/>
        </authorList>
    </citation>
    <scope>NUCLEOTIDE SEQUENCE [LARGE SCALE GENOMIC DNA]</scope>
    <source>
        <strain evidence="1 2">DSM 24662</strain>
    </source>
</reference>
<comment type="caution">
    <text evidence="1">The sequence shown here is derived from an EMBL/GenBank/DDBJ whole genome shotgun (WGS) entry which is preliminary data.</text>
</comment>
<evidence type="ECO:0000313" key="2">
    <source>
        <dbReference type="Proteomes" id="UP000576969"/>
    </source>
</evidence>
<proteinExistence type="predicted"/>
<evidence type="ECO:0000313" key="1">
    <source>
        <dbReference type="EMBL" id="NYE18098.1"/>
    </source>
</evidence>
<dbReference type="RefSeq" id="WP_179486540.1">
    <property type="nucleotide sequence ID" value="NZ_JACCBV010000001.1"/>
</dbReference>
<dbReference type="EMBL" id="JACCBV010000001">
    <property type="protein sequence ID" value="NYE18098.1"/>
    <property type="molecule type" value="Genomic_DNA"/>
</dbReference>
<dbReference type="AlphaFoldDB" id="A0A7Y9KJF9"/>
<sequence length="188" mass="21114">MTDDFANQIRAKLSSSTMRNALTRAGALLTGYELVKTSIVDDVRAFFTVGFDTGHLQDRYESEVLGLDTKRHNGKPNALVASLTWLQQEGALSTSQVEVFESVRIHRNEIAHELARFLIDPQYDVRADLLVQLYEIMLALDRFWGPIHIGANPDFDNRDLDEVTFQSGTTLLFGLLLGLGQSEQVEDQ</sequence>